<feature type="compositionally biased region" description="Basic and acidic residues" evidence="5">
    <location>
        <begin position="133"/>
        <end position="155"/>
    </location>
</feature>
<keyword evidence="9" id="KW-1185">Reference proteome</keyword>
<accession>A0A9X1P3S6</accession>
<dbReference type="PANTHER" id="PTHR33798:SF5">
    <property type="entry name" value="FLAVIN REDUCTASE LIKE DOMAIN-CONTAINING PROTEIN"/>
    <property type="match status" value="1"/>
</dbReference>
<evidence type="ECO:0000256" key="2">
    <source>
        <dbReference type="ARBA" id="ARBA00022630"/>
    </source>
</evidence>
<evidence type="ECO:0000259" key="6">
    <source>
        <dbReference type="Pfam" id="PF01613"/>
    </source>
</evidence>
<keyword evidence="3" id="KW-0288">FMN</keyword>
<dbReference type="Proteomes" id="UP001139035">
    <property type="component" value="Unassembled WGS sequence"/>
</dbReference>
<reference evidence="8" key="1">
    <citation type="submission" date="2022-01" db="EMBL/GenBank/DDBJ databases">
        <title>Jiella avicenniae sp. nov., a novel endophytic bacterium isolated from bark of Avicennia marina.</title>
        <authorList>
            <person name="Tuo L."/>
        </authorList>
    </citation>
    <scope>NUCLEOTIDE SEQUENCE</scope>
    <source>
        <strain evidence="8">CBK1P-4</strain>
    </source>
</reference>
<dbReference type="Gene3D" id="2.30.110.10">
    <property type="entry name" value="Electron Transport, Fmn-binding Protein, Chain A"/>
    <property type="match status" value="1"/>
</dbReference>
<dbReference type="SUPFAM" id="SSF50475">
    <property type="entry name" value="FMN-binding split barrel"/>
    <property type="match status" value="1"/>
</dbReference>
<protein>
    <submittedName>
        <fullName evidence="8">Flavin reductase</fullName>
    </submittedName>
</protein>
<evidence type="ECO:0000256" key="4">
    <source>
        <dbReference type="ARBA" id="ARBA00038054"/>
    </source>
</evidence>
<sequence>MVLIREARSYPIHICTIEPIAWVTTISPDGVVNAAPYSFFNCLSADPTTVAIGVGNRPDRSHEDTTQNIPMTEVFTIHIVDRANVEAMAATAAQALGSGLLRSRPAERVRRRASRRRGLLMTSRRVAGRIRSHGRDRLRDRGSRTARPAKEFRWD</sequence>
<dbReference type="EMBL" id="JAJUWU010000010">
    <property type="protein sequence ID" value="MCE7028746.1"/>
    <property type="molecule type" value="Genomic_DNA"/>
</dbReference>
<dbReference type="InterPro" id="IPR002563">
    <property type="entry name" value="Flavin_Rdtase-like_dom"/>
</dbReference>
<feature type="region of interest" description="Disordered" evidence="5">
    <location>
        <begin position="130"/>
        <end position="155"/>
    </location>
</feature>
<gene>
    <name evidence="7" type="ORF">LZD57_06850</name>
    <name evidence="8" type="ORF">LZD57_12165</name>
</gene>
<comment type="caution">
    <text evidence="8">The sequence shown here is derived from an EMBL/GenBank/DDBJ whole genome shotgun (WGS) entry which is preliminary data.</text>
</comment>
<comment type="similarity">
    <text evidence="4">Belongs to the flavoredoxin family.</text>
</comment>
<dbReference type="Pfam" id="PF01613">
    <property type="entry name" value="Flavin_Reduct"/>
    <property type="match status" value="1"/>
</dbReference>
<comment type="cofactor">
    <cofactor evidence="1">
        <name>FMN</name>
        <dbReference type="ChEBI" id="CHEBI:58210"/>
    </cofactor>
</comment>
<dbReference type="EMBL" id="JAJUWU010000005">
    <property type="protein sequence ID" value="MCE7027704.1"/>
    <property type="molecule type" value="Genomic_DNA"/>
</dbReference>
<evidence type="ECO:0000256" key="3">
    <source>
        <dbReference type="ARBA" id="ARBA00022643"/>
    </source>
</evidence>
<dbReference type="AlphaFoldDB" id="A0A9X1P3S6"/>
<proteinExistence type="inferred from homology"/>
<evidence type="ECO:0000313" key="7">
    <source>
        <dbReference type="EMBL" id="MCE7027704.1"/>
    </source>
</evidence>
<evidence type="ECO:0000313" key="9">
    <source>
        <dbReference type="Proteomes" id="UP001139035"/>
    </source>
</evidence>
<keyword evidence="2" id="KW-0285">Flavoprotein</keyword>
<organism evidence="8 9">
    <name type="scientific">Jiella avicenniae</name>
    <dbReference type="NCBI Taxonomy" id="2907202"/>
    <lineage>
        <taxon>Bacteria</taxon>
        <taxon>Pseudomonadati</taxon>
        <taxon>Pseudomonadota</taxon>
        <taxon>Alphaproteobacteria</taxon>
        <taxon>Hyphomicrobiales</taxon>
        <taxon>Aurantimonadaceae</taxon>
        <taxon>Jiella</taxon>
    </lineage>
</organism>
<dbReference type="GO" id="GO:0010181">
    <property type="term" value="F:FMN binding"/>
    <property type="evidence" value="ECO:0007669"/>
    <property type="project" value="InterPro"/>
</dbReference>
<name>A0A9X1P3S6_9HYPH</name>
<dbReference type="PANTHER" id="PTHR33798">
    <property type="entry name" value="FLAVOPROTEIN OXYGENASE"/>
    <property type="match status" value="1"/>
</dbReference>
<evidence type="ECO:0000256" key="1">
    <source>
        <dbReference type="ARBA" id="ARBA00001917"/>
    </source>
</evidence>
<dbReference type="GO" id="GO:0016646">
    <property type="term" value="F:oxidoreductase activity, acting on the CH-NH group of donors, NAD or NADP as acceptor"/>
    <property type="evidence" value="ECO:0007669"/>
    <property type="project" value="UniProtKB-ARBA"/>
</dbReference>
<feature type="domain" description="Flavin reductase like" evidence="6">
    <location>
        <begin position="18"/>
        <end position="96"/>
    </location>
</feature>
<evidence type="ECO:0000313" key="8">
    <source>
        <dbReference type="EMBL" id="MCE7028746.1"/>
    </source>
</evidence>
<dbReference type="InterPro" id="IPR012349">
    <property type="entry name" value="Split_barrel_FMN-bd"/>
</dbReference>
<evidence type="ECO:0000256" key="5">
    <source>
        <dbReference type="SAM" id="MobiDB-lite"/>
    </source>
</evidence>